<keyword evidence="4" id="KW-1185">Reference proteome</keyword>
<proteinExistence type="predicted"/>
<organism evidence="3 4">
    <name type="scientific">Streptohalobacillus salinus</name>
    <dbReference type="NCBI Taxonomy" id="621096"/>
    <lineage>
        <taxon>Bacteria</taxon>
        <taxon>Bacillati</taxon>
        <taxon>Bacillota</taxon>
        <taxon>Bacilli</taxon>
        <taxon>Bacillales</taxon>
        <taxon>Bacillaceae</taxon>
        <taxon>Streptohalobacillus</taxon>
    </lineage>
</organism>
<dbReference type="Proteomes" id="UP000247922">
    <property type="component" value="Unassembled WGS sequence"/>
</dbReference>
<dbReference type="EMBL" id="QJJR01000003">
    <property type="protein sequence ID" value="PXW92240.1"/>
    <property type="molecule type" value="Genomic_DNA"/>
</dbReference>
<feature type="compositionally biased region" description="Acidic residues" evidence="1">
    <location>
        <begin position="209"/>
        <end position="227"/>
    </location>
</feature>
<sequence length="300" mass="33036">MIKKITAVALAATLLTIGQAAYAEETTVISADSELYETVREMEEATYDLTEDVENKLELHEEYAEKRLLEAEEQLDQGDEASAEALINEYSEYLDQSAALLEEAAEEIDQESDHATDEPTDESTEAEEAEETEEERPDLEVLQARVRAQAEKSSANLTRLLAREDLPESAKAGIAKALENKGRATEKRLAKLERKAAKWAAKESVPSIEEPEETNEEVIDAPEPVEDPVEKAPEVLPETDDVATEEQAMARVTTEVADPDEATAETVKPEKEIKSADKKQKPNANANAKAKEKAKGKGKK</sequence>
<protein>
    <submittedName>
        <fullName evidence="3">Uncharacterized protein</fullName>
    </submittedName>
</protein>
<accession>A0A2V3WG67</accession>
<evidence type="ECO:0000313" key="3">
    <source>
        <dbReference type="EMBL" id="PXW92240.1"/>
    </source>
</evidence>
<feature type="signal peptide" evidence="2">
    <location>
        <begin position="1"/>
        <end position="23"/>
    </location>
</feature>
<dbReference type="OrthoDB" id="2168789at2"/>
<evidence type="ECO:0000256" key="1">
    <source>
        <dbReference type="SAM" id="MobiDB-lite"/>
    </source>
</evidence>
<feature type="region of interest" description="Disordered" evidence="1">
    <location>
        <begin position="106"/>
        <end position="141"/>
    </location>
</feature>
<evidence type="ECO:0000313" key="4">
    <source>
        <dbReference type="Proteomes" id="UP000247922"/>
    </source>
</evidence>
<name>A0A2V3WG67_9BACI</name>
<reference evidence="3 4" key="1">
    <citation type="submission" date="2018-05" db="EMBL/GenBank/DDBJ databases">
        <title>Genomic Encyclopedia of Type Strains, Phase IV (KMG-IV): sequencing the most valuable type-strain genomes for metagenomic binning, comparative biology and taxonomic classification.</title>
        <authorList>
            <person name="Goeker M."/>
        </authorList>
    </citation>
    <scope>NUCLEOTIDE SEQUENCE [LARGE SCALE GENOMIC DNA]</scope>
    <source>
        <strain evidence="3 4">DSM 22440</strain>
    </source>
</reference>
<keyword evidence="2" id="KW-0732">Signal</keyword>
<feature type="region of interest" description="Disordered" evidence="1">
    <location>
        <begin position="197"/>
        <end position="300"/>
    </location>
</feature>
<dbReference type="RefSeq" id="WP_110250862.1">
    <property type="nucleotide sequence ID" value="NZ_QJJR01000003.1"/>
</dbReference>
<feature type="compositionally biased region" description="Basic and acidic residues" evidence="1">
    <location>
        <begin position="289"/>
        <end position="300"/>
    </location>
</feature>
<comment type="caution">
    <text evidence="3">The sequence shown here is derived from an EMBL/GenBank/DDBJ whole genome shotgun (WGS) entry which is preliminary data.</text>
</comment>
<feature type="compositionally biased region" description="Basic and acidic residues" evidence="1">
    <location>
        <begin position="267"/>
        <end position="280"/>
    </location>
</feature>
<evidence type="ECO:0000256" key="2">
    <source>
        <dbReference type="SAM" id="SignalP"/>
    </source>
</evidence>
<feature type="compositionally biased region" description="Acidic residues" evidence="1">
    <location>
        <begin position="118"/>
        <end position="137"/>
    </location>
</feature>
<gene>
    <name evidence="3" type="ORF">DES38_103259</name>
</gene>
<feature type="chain" id="PRO_5015974147" evidence="2">
    <location>
        <begin position="24"/>
        <end position="300"/>
    </location>
</feature>
<dbReference type="AlphaFoldDB" id="A0A2V3WG67"/>